<dbReference type="GO" id="GO:0033567">
    <property type="term" value="P:DNA replication, Okazaki fragment processing"/>
    <property type="evidence" value="ECO:0007669"/>
    <property type="project" value="InterPro"/>
</dbReference>
<dbReference type="GO" id="GO:0017108">
    <property type="term" value="F:5'-flap endonuclease activity"/>
    <property type="evidence" value="ECO:0007669"/>
    <property type="project" value="InterPro"/>
</dbReference>
<reference evidence="5 6" key="1">
    <citation type="submission" date="2018-08" db="EMBL/GenBank/DDBJ databases">
        <authorList>
            <person name="Khan S.A."/>
        </authorList>
    </citation>
    <scope>NUCLEOTIDE SEQUENCE [LARGE SCALE GENOMIC DNA]</scope>
    <source>
        <strain evidence="5 6">GTF-13</strain>
    </source>
</reference>
<dbReference type="SUPFAM" id="SSF47807">
    <property type="entry name" value="5' to 3' exonuclease, C-terminal subdomain"/>
    <property type="match status" value="1"/>
</dbReference>
<dbReference type="AlphaFoldDB" id="A0A3P3VQF8"/>
<dbReference type="InterPro" id="IPR029060">
    <property type="entry name" value="PIN-like_dom_sf"/>
</dbReference>
<keyword evidence="6" id="KW-1185">Reference proteome</keyword>
<dbReference type="SMART" id="SM00279">
    <property type="entry name" value="HhH2"/>
    <property type="match status" value="1"/>
</dbReference>
<dbReference type="InterPro" id="IPR002421">
    <property type="entry name" value="5-3_exonuclease"/>
</dbReference>
<gene>
    <name evidence="5" type="ORF">D0544_03485</name>
</gene>
<evidence type="ECO:0000313" key="6">
    <source>
        <dbReference type="Proteomes" id="UP000280792"/>
    </source>
</evidence>
<dbReference type="Gene3D" id="1.10.150.20">
    <property type="entry name" value="5' to 3' exonuclease, C-terminal subdomain"/>
    <property type="match status" value="1"/>
</dbReference>
<comment type="caution">
    <text evidence="5">The sequence shown here is derived from an EMBL/GenBank/DDBJ whole genome shotgun (WGS) entry which is preliminary data.</text>
</comment>
<evidence type="ECO:0000256" key="3">
    <source>
        <dbReference type="ARBA" id="ARBA00023125"/>
    </source>
</evidence>
<dbReference type="CDD" id="cd09859">
    <property type="entry name" value="PIN_53EXO"/>
    <property type="match status" value="1"/>
</dbReference>
<dbReference type="Gene3D" id="3.40.50.1010">
    <property type="entry name" value="5'-nuclease"/>
    <property type="match status" value="1"/>
</dbReference>
<dbReference type="InterPro" id="IPR038969">
    <property type="entry name" value="FEN"/>
</dbReference>
<protein>
    <recommendedName>
        <fullName evidence="4">5'-3' exonuclease domain-containing protein</fullName>
    </recommendedName>
</protein>
<dbReference type="Pfam" id="PF01367">
    <property type="entry name" value="5_3_exonuc"/>
    <property type="match status" value="1"/>
</dbReference>
<dbReference type="GO" id="GO:0008409">
    <property type="term" value="F:5'-3' exonuclease activity"/>
    <property type="evidence" value="ECO:0007669"/>
    <property type="project" value="InterPro"/>
</dbReference>
<keyword evidence="1" id="KW-0540">Nuclease</keyword>
<evidence type="ECO:0000256" key="1">
    <source>
        <dbReference type="ARBA" id="ARBA00022722"/>
    </source>
</evidence>
<keyword evidence="3" id="KW-0238">DNA-binding</keyword>
<organism evidence="5 6">
    <name type="scientific">Aestuariirhabdus litorea</name>
    <dbReference type="NCBI Taxonomy" id="2528527"/>
    <lineage>
        <taxon>Bacteria</taxon>
        <taxon>Pseudomonadati</taxon>
        <taxon>Pseudomonadota</taxon>
        <taxon>Gammaproteobacteria</taxon>
        <taxon>Oceanospirillales</taxon>
        <taxon>Aestuariirhabdaceae</taxon>
        <taxon>Aestuariirhabdus</taxon>
    </lineage>
</organism>
<dbReference type="InterPro" id="IPR008918">
    <property type="entry name" value="HhH2"/>
</dbReference>
<feature type="domain" description="5'-3' exonuclease" evidence="4">
    <location>
        <begin position="9"/>
        <end position="256"/>
    </location>
</feature>
<dbReference type="SUPFAM" id="SSF88723">
    <property type="entry name" value="PIN domain-like"/>
    <property type="match status" value="1"/>
</dbReference>
<dbReference type="PANTHER" id="PTHR42646:SF2">
    <property type="entry name" value="5'-3' EXONUCLEASE FAMILY PROTEIN"/>
    <property type="match status" value="1"/>
</dbReference>
<dbReference type="SMART" id="SM00475">
    <property type="entry name" value="53EXOc"/>
    <property type="match status" value="1"/>
</dbReference>
<dbReference type="InterPro" id="IPR020046">
    <property type="entry name" value="5-3_exonucl_a-hlix_arch_N"/>
</dbReference>
<proteinExistence type="predicted"/>
<name>A0A3P3VQF8_9GAMM</name>
<dbReference type="EMBL" id="QWEZ01000001">
    <property type="protein sequence ID" value="RRJ84188.1"/>
    <property type="molecule type" value="Genomic_DNA"/>
</dbReference>
<evidence type="ECO:0000259" key="4">
    <source>
        <dbReference type="SMART" id="SM00475"/>
    </source>
</evidence>
<dbReference type="InterPro" id="IPR020045">
    <property type="entry name" value="DNA_polI_H3TH"/>
</dbReference>
<dbReference type="RefSeq" id="WP_125014615.1">
    <property type="nucleotide sequence ID" value="NZ_QWEZ01000001.1"/>
</dbReference>
<reference evidence="5 6" key="2">
    <citation type="submission" date="2018-12" db="EMBL/GenBank/DDBJ databases">
        <title>Simiduia agarivorans gen. nov., sp. nov., a marine, agarolytic bacterium isolated from shallow coastal water from Keelung, Taiwan.</title>
        <authorList>
            <person name="Shieh W.Y."/>
        </authorList>
    </citation>
    <scope>NUCLEOTIDE SEQUENCE [LARGE SCALE GENOMIC DNA]</scope>
    <source>
        <strain evidence="5 6">GTF-13</strain>
    </source>
</reference>
<dbReference type="GO" id="GO:0003677">
    <property type="term" value="F:DNA binding"/>
    <property type="evidence" value="ECO:0007669"/>
    <property type="project" value="UniProtKB-KW"/>
</dbReference>
<dbReference type="PANTHER" id="PTHR42646">
    <property type="entry name" value="FLAP ENDONUCLEASE XNI"/>
    <property type="match status" value="1"/>
</dbReference>
<dbReference type="FunFam" id="1.10.150.20:FF:000003">
    <property type="entry name" value="DNA polymerase I"/>
    <property type="match status" value="1"/>
</dbReference>
<dbReference type="CDD" id="cd09898">
    <property type="entry name" value="H3TH_53EXO"/>
    <property type="match status" value="1"/>
</dbReference>
<evidence type="ECO:0000313" key="5">
    <source>
        <dbReference type="EMBL" id="RRJ84188.1"/>
    </source>
</evidence>
<keyword evidence="2" id="KW-0378">Hydrolase</keyword>
<sequence>MSTAVTPEIKLLLVDGLNLVRRIYGAQQSVDKLEATVLASLKRAIREFSATHLLVLMDGGGLSWRHQLYPGYKQGRKPMPAELQDYLPHLLQCLSGEGMAVMEQPAVEADDLIAALVARLERRSLRICILSTDKGFLPLLSHQVTVRDHFRGFDWTAQAVRERFGVGPLQLRDYWALCGDSSNHIPGVSGIGPKRAGELLEHFGSLHNVLAASETIEGRVGEQLRNQRQQALLSRQLLEPLTEVRLLGNLRECRLEGA</sequence>
<dbReference type="Pfam" id="PF02739">
    <property type="entry name" value="5_3_exonuc_N"/>
    <property type="match status" value="1"/>
</dbReference>
<accession>A0A3P3VQF8</accession>
<dbReference type="InterPro" id="IPR036279">
    <property type="entry name" value="5-3_exonuclease_C_sf"/>
</dbReference>
<dbReference type="Proteomes" id="UP000280792">
    <property type="component" value="Unassembled WGS sequence"/>
</dbReference>
<evidence type="ECO:0000256" key="2">
    <source>
        <dbReference type="ARBA" id="ARBA00022801"/>
    </source>
</evidence>